<sequence length="360" mass="39300">MKRTDRNPGFPVLRVSFLVLVVCLLGLMASAPFLAAEQDRAIVRSSQPVDSDDGLLGPGDLYAVVVGVSRYGNPNVPQLSMSDKDAKDFAAFLQTQNKLYHKLHLISLLNEQATKKEVERTLLYELRKAGKDDTVVIFLSGHGASDPNMPGEFFFLTHDADPDILGATAVNLSRMRFLDRLDSKRILLIADTCHAGGFSMMGNKSIDPPLKKFMRDVKESQGRVIMSSCRPDEISREDPALGNGVFTYYLLEGLKGRADSNGDGVVSLKEAYDYVYTMAKNSTKGVQHPQWEGRLIGAFPLSLWSLGNTLTAGEETSERSEANLAALPPSGGQERDRLTQQAKGGDVQAQNSIGLMCVQG</sequence>
<dbReference type="Gene3D" id="3.40.50.1460">
    <property type="match status" value="1"/>
</dbReference>
<reference evidence="3" key="1">
    <citation type="submission" date="2020-07" db="EMBL/GenBank/DDBJ databases">
        <title>Huge and variable diversity of episymbiotic CPR bacteria and DPANN archaea in groundwater ecosystems.</title>
        <authorList>
            <person name="He C.Y."/>
            <person name="Keren R."/>
            <person name="Whittaker M."/>
            <person name="Farag I.F."/>
            <person name="Doudna J."/>
            <person name="Cate J.H.D."/>
            <person name="Banfield J.F."/>
        </authorList>
    </citation>
    <scope>NUCLEOTIDE SEQUENCE</scope>
    <source>
        <strain evidence="3">NC_groundwater_1664_Pr3_B-0.1um_52_9</strain>
    </source>
</reference>
<keyword evidence="2" id="KW-0732">Signal</keyword>
<evidence type="ECO:0000256" key="1">
    <source>
        <dbReference type="SAM" id="MobiDB-lite"/>
    </source>
</evidence>
<gene>
    <name evidence="3" type="ORF">HY912_12995</name>
</gene>
<accession>A0A9D6V413</accession>
<feature type="signal peptide" evidence="2">
    <location>
        <begin position="1"/>
        <end position="35"/>
    </location>
</feature>
<feature type="chain" id="PRO_5038343304" evidence="2">
    <location>
        <begin position="36"/>
        <end position="360"/>
    </location>
</feature>
<evidence type="ECO:0000256" key="2">
    <source>
        <dbReference type="SAM" id="SignalP"/>
    </source>
</evidence>
<comment type="caution">
    <text evidence="3">The sequence shown here is derived from an EMBL/GenBank/DDBJ whole genome shotgun (WGS) entry which is preliminary data.</text>
</comment>
<evidence type="ECO:0000313" key="3">
    <source>
        <dbReference type="EMBL" id="MBI5250404.1"/>
    </source>
</evidence>
<proteinExistence type="predicted"/>
<organism evidence="3 4">
    <name type="scientific">Desulfomonile tiedjei</name>
    <dbReference type="NCBI Taxonomy" id="2358"/>
    <lineage>
        <taxon>Bacteria</taxon>
        <taxon>Pseudomonadati</taxon>
        <taxon>Thermodesulfobacteriota</taxon>
        <taxon>Desulfomonilia</taxon>
        <taxon>Desulfomonilales</taxon>
        <taxon>Desulfomonilaceae</taxon>
        <taxon>Desulfomonile</taxon>
    </lineage>
</organism>
<protein>
    <submittedName>
        <fullName evidence="3">Caspase family protein</fullName>
    </submittedName>
</protein>
<dbReference type="InterPro" id="IPR029030">
    <property type="entry name" value="Caspase-like_dom_sf"/>
</dbReference>
<evidence type="ECO:0000313" key="4">
    <source>
        <dbReference type="Proteomes" id="UP000807825"/>
    </source>
</evidence>
<dbReference type="AlphaFoldDB" id="A0A9D6V413"/>
<dbReference type="EMBL" id="JACRDE010000341">
    <property type="protein sequence ID" value="MBI5250404.1"/>
    <property type="molecule type" value="Genomic_DNA"/>
</dbReference>
<name>A0A9D6V413_9BACT</name>
<dbReference type="Proteomes" id="UP000807825">
    <property type="component" value="Unassembled WGS sequence"/>
</dbReference>
<dbReference type="SUPFAM" id="SSF52129">
    <property type="entry name" value="Caspase-like"/>
    <property type="match status" value="1"/>
</dbReference>
<feature type="region of interest" description="Disordered" evidence="1">
    <location>
        <begin position="314"/>
        <end position="346"/>
    </location>
</feature>